<reference evidence="2 3" key="1">
    <citation type="journal article" date="2018" name="ISME J.">
        <title>Endosymbiont genomes yield clues of tubeworm success.</title>
        <authorList>
            <person name="Li Y."/>
            <person name="Liles M.R."/>
            <person name="Halanych K.M."/>
        </authorList>
    </citation>
    <scope>NUCLEOTIDE SEQUENCE [LARGE SCALE GENOMIC DNA]</scope>
    <source>
        <strain evidence="2">A1464</strain>
    </source>
</reference>
<dbReference type="GO" id="GO:0004343">
    <property type="term" value="F:glucosamine 6-phosphate N-acetyltransferase activity"/>
    <property type="evidence" value="ECO:0007669"/>
    <property type="project" value="TreeGrafter"/>
</dbReference>
<comment type="caution">
    <text evidence="2">The sequence shown here is derived from an EMBL/GenBank/DDBJ whole genome shotgun (WGS) entry which is preliminary data.</text>
</comment>
<dbReference type="Gene3D" id="3.40.630.30">
    <property type="match status" value="1"/>
</dbReference>
<dbReference type="InterPro" id="IPR039143">
    <property type="entry name" value="GNPNAT1-like"/>
</dbReference>
<keyword evidence="3" id="KW-1185">Reference proteome</keyword>
<name>A0A370DMK0_9GAMM</name>
<proteinExistence type="predicted"/>
<dbReference type="Pfam" id="PF13673">
    <property type="entry name" value="Acetyltransf_10"/>
    <property type="match status" value="1"/>
</dbReference>
<dbReference type="AlphaFoldDB" id="A0A370DMK0"/>
<dbReference type="SUPFAM" id="SSF55729">
    <property type="entry name" value="Acyl-CoA N-acyltransferases (Nat)"/>
    <property type="match status" value="1"/>
</dbReference>
<protein>
    <submittedName>
        <fullName evidence="2">GNAT family N-acetyltransferase</fullName>
    </submittedName>
</protein>
<sequence>MNYNIQVTSWEKDKSALSKIRQKVFIEEQNVPEELEWDDDDKNCVHVLVTHNNTPIATGRIKMDGHIGRIAVLKNYRDKGIGSAVLKALIDVSKTLKIKSIYLHAQIGAISFYEKHGFKISSEEFMDAGIPHKTMKMDL</sequence>
<dbReference type="EMBL" id="QFXC01000002">
    <property type="protein sequence ID" value="RDH86142.1"/>
    <property type="molecule type" value="Genomic_DNA"/>
</dbReference>
<dbReference type="PROSITE" id="PS51186">
    <property type="entry name" value="GNAT"/>
    <property type="match status" value="1"/>
</dbReference>
<feature type="domain" description="N-acetyltransferase" evidence="1">
    <location>
        <begin position="5"/>
        <end position="139"/>
    </location>
</feature>
<dbReference type="InterPro" id="IPR016181">
    <property type="entry name" value="Acyl_CoA_acyltransferase"/>
</dbReference>
<evidence type="ECO:0000313" key="2">
    <source>
        <dbReference type="EMBL" id="RDH86142.1"/>
    </source>
</evidence>
<dbReference type="InterPro" id="IPR000182">
    <property type="entry name" value="GNAT_dom"/>
</dbReference>
<evidence type="ECO:0000259" key="1">
    <source>
        <dbReference type="PROSITE" id="PS51186"/>
    </source>
</evidence>
<gene>
    <name evidence="2" type="ORF">DIZ80_01345</name>
</gene>
<dbReference type="Proteomes" id="UP000254266">
    <property type="component" value="Unassembled WGS sequence"/>
</dbReference>
<organism evidence="2 3">
    <name type="scientific">endosymbiont of Galathealinum brachiosum</name>
    <dbReference type="NCBI Taxonomy" id="2200906"/>
    <lineage>
        <taxon>Bacteria</taxon>
        <taxon>Pseudomonadati</taxon>
        <taxon>Pseudomonadota</taxon>
        <taxon>Gammaproteobacteria</taxon>
        <taxon>sulfur-oxidizing symbionts</taxon>
    </lineage>
</organism>
<dbReference type="CDD" id="cd04301">
    <property type="entry name" value="NAT_SF"/>
    <property type="match status" value="1"/>
</dbReference>
<dbReference type="PANTHER" id="PTHR13355">
    <property type="entry name" value="GLUCOSAMINE 6-PHOSPHATE N-ACETYLTRANSFERASE"/>
    <property type="match status" value="1"/>
</dbReference>
<evidence type="ECO:0000313" key="3">
    <source>
        <dbReference type="Proteomes" id="UP000254266"/>
    </source>
</evidence>
<dbReference type="PANTHER" id="PTHR13355:SF11">
    <property type="entry name" value="GLUCOSAMINE 6-PHOSPHATE N-ACETYLTRANSFERASE"/>
    <property type="match status" value="1"/>
</dbReference>
<accession>A0A370DMK0</accession>